<proteinExistence type="predicted"/>
<organism evidence="2 3">
    <name type="scientific">Porphyromonas gingivalis (strain ATCC 33277 / DSM 20709 / CIP 103683 / JCM 12257 / NCTC 11834 / 2561)</name>
    <dbReference type="NCBI Taxonomy" id="431947"/>
    <lineage>
        <taxon>Bacteria</taxon>
        <taxon>Pseudomonadati</taxon>
        <taxon>Bacteroidota</taxon>
        <taxon>Bacteroidia</taxon>
        <taxon>Bacteroidales</taxon>
        <taxon>Porphyromonadaceae</taxon>
        <taxon>Porphyromonas</taxon>
    </lineage>
</organism>
<dbReference type="EMBL" id="AP009380">
    <property type="protein sequence ID" value="BAG32763.1"/>
    <property type="molecule type" value="Genomic_DNA"/>
</dbReference>
<sequence length="69" mass="7946">MKKFPHENEKIPTPLPFSFWFAVRAIFGSYFSLIDGMTLRLDAVFLLFVSAVLAISMALNFNHYFRTGL</sequence>
<keyword evidence="1" id="KW-0472">Membrane</keyword>
<name>B2RHB8_PORG3</name>
<feature type="transmembrane region" description="Helical" evidence="1">
    <location>
        <begin position="43"/>
        <end position="65"/>
    </location>
</feature>
<dbReference type="AlphaFoldDB" id="B2RHB8"/>
<dbReference type="KEGG" id="pgn:PGN_0244"/>
<keyword evidence="1" id="KW-0812">Transmembrane</keyword>
<feature type="transmembrane region" description="Helical" evidence="1">
    <location>
        <begin position="12"/>
        <end position="31"/>
    </location>
</feature>
<evidence type="ECO:0000313" key="2">
    <source>
        <dbReference type="EMBL" id="BAG32763.1"/>
    </source>
</evidence>
<evidence type="ECO:0000313" key="3">
    <source>
        <dbReference type="Proteomes" id="UP000008842"/>
    </source>
</evidence>
<accession>B2RHB8</accession>
<dbReference type="BioCyc" id="PGIN431947:G1G2V-272-MONOMER"/>
<dbReference type="HOGENOM" id="CLU_2772389_0_0_10"/>
<reference evidence="2 3" key="1">
    <citation type="journal article" date="2008" name="DNA Res.">
        <title>Determination of the genome sequence of Porphyromonas gingivalis strain ATCC 33277 and genomic comparison with strain W83 revealed extensive genome rearrangements in P. gingivalis.</title>
        <authorList>
            <person name="Naito M."/>
            <person name="Hirakawa H."/>
            <person name="Yamashita A."/>
            <person name="Ohara N."/>
            <person name="Shoji M."/>
            <person name="Yukitake H."/>
            <person name="Nakayama K."/>
            <person name="Toh H."/>
            <person name="Yoshimura F."/>
            <person name="Kuhara S."/>
            <person name="Hattori M."/>
            <person name="Hayashi T."/>
            <person name="Nakayama K."/>
        </authorList>
    </citation>
    <scope>NUCLEOTIDE SEQUENCE [LARGE SCALE GENOMIC DNA]</scope>
    <source>
        <strain evidence="3">ATCC 33277 / DSM 20709 / CIP 103683 / JCM 12257 / NCTC 11834 / 2561</strain>
    </source>
</reference>
<dbReference type="Proteomes" id="UP000008842">
    <property type="component" value="Chromosome"/>
</dbReference>
<gene>
    <name evidence="2" type="ordered locus">PGN_0244</name>
</gene>
<evidence type="ECO:0000256" key="1">
    <source>
        <dbReference type="SAM" id="Phobius"/>
    </source>
</evidence>
<protein>
    <submittedName>
        <fullName evidence="2">Uncharacterized protein</fullName>
    </submittedName>
</protein>
<keyword evidence="1" id="KW-1133">Transmembrane helix</keyword>